<keyword evidence="3" id="KW-0804">Transcription</keyword>
<evidence type="ECO:0000256" key="2">
    <source>
        <dbReference type="ARBA" id="ARBA00023125"/>
    </source>
</evidence>
<protein>
    <submittedName>
        <fullName evidence="6">TetR/AcrR family transcriptional regulator</fullName>
    </submittedName>
</protein>
<feature type="DNA-binding region" description="H-T-H motif" evidence="4">
    <location>
        <begin position="42"/>
        <end position="61"/>
    </location>
</feature>
<accession>A0ABU5YJ07</accession>
<dbReference type="Pfam" id="PF00440">
    <property type="entry name" value="TetR_N"/>
    <property type="match status" value="1"/>
</dbReference>
<evidence type="ECO:0000259" key="5">
    <source>
        <dbReference type="PROSITE" id="PS50977"/>
    </source>
</evidence>
<dbReference type="EMBL" id="JAYJJT010000009">
    <property type="protein sequence ID" value="MEB3050028.1"/>
    <property type="molecule type" value="Genomic_DNA"/>
</dbReference>
<name>A0ABU5YJ07_9MYCO</name>
<dbReference type="PANTHER" id="PTHR30055:SF234">
    <property type="entry name" value="HTH-TYPE TRANSCRIPTIONAL REGULATOR BETI"/>
    <property type="match status" value="1"/>
</dbReference>
<dbReference type="RefSeq" id="WP_224864207.1">
    <property type="nucleotide sequence ID" value="NZ_JAYJJS010000005.1"/>
</dbReference>
<gene>
    <name evidence="6" type="ORF">KV112_09830</name>
</gene>
<evidence type="ECO:0000313" key="7">
    <source>
        <dbReference type="Proteomes" id="UP001299046"/>
    </source>
</evidence>
<dbReference type="PANTHER" id="PTHR30055">
    <property type="entry name" value="HTH-TYPE TRANSCRIPTIONAL REGULATOR RUTR"/>
    <property type="match status" value="1"/>
</dbReference>
<dbReference type="Proteomes" id="UP001299046">
    <property type="component" value="Unassembled WGS sequence"/>
</dbReference>
<evidence type="ECO:0000256" key="4">
    <source>
        <dbReference type="PROSITE-ProRule" id="PRU00335"/>
    </source>
</evidence>
<organism evidence="6 7">
    <name type="scientific">[Mycobacterium] zoologicum</name>
    <dbReference type="NCBI Taxonomy" id="2872311"/>
    <lineage>
        <taxon>Bacteria</taxon>
        <taxon>Bacillati</taxon>
        <taxon>Actinomycetota</taxon>
        <taxon>Actinomycetes</taxon>
        <taxon>Mycobacteriales</taxon>
        <taxon>Mycobacteriaceae</taxon>
        <taxon>Mycolicibacter</taxon>
    </lineage>
</organism>
<evidence type="ECO:0000256" key="1">
    <source>
        <dbReference type="ARBA" id="ARBA00023015"/>
    </source>
</evidence>
<keyword evidence="7" id="KW-1185">Reference proteome</keyword>
<dbReference type="InterPro" id="IPR001647">
    <property type="entry name" value="HTH_TetR"/>
</dbReference>
<dbReference type="PROSITE" id="PS50977">
    <property type="entry name" value="HTH_TETR_2"/>
    <property type="match status" value="1"/>
</dbReference>
<dbReference type="InterPro" id="IPR050109">
    <property type="entry name" value="HTH-type_TetR-like_transc_reg"/>
</dbReference>
<dbReference type="SUPFAM" id="SSF46689">
    <property type="entry name" value="Homeodomain-like"/>
    <property type="match status" value="1"/>
</dbReference>
<evidence type="ECO:0000256" key="3">
    <source>
        <dbReference type="ARBA" id="ARBA00023163"/>
    </source>
</evidence>
<keyword evidence="1" id="KW-0805">Transcription regulation</keyword>
<feature type="domain" description="HTH tetR-type" evidence="5">
    <location>
        <begin position="19"/>
        <end position="79"/>
    </location>
</feature>
<reference evidence="6 7" key="1">
    <citation type="submission" date="2023-12" db="EMBL/GenBank/DDBJ databases">
        <title>Description of new species of Mycobacterium terrae complex isolated from sewage at the Sao Paulo Zoological Park Foundation in Brazil.</title>
        <authorList>
            <person name="Romagnoli C.L."/>
            <person name="Conceicao E.C."/>
            <person name="Machado E."/>
            <person name="Barreto L.B.P.F."/>
            <person name="Sharma A."/>
            <person name="Silva N.M."/>
            <person name="Marques L.E."/>
            <person name="Juliana M.A."/>
            <person name="Lourenco M.C.S."/>
            <person name="Digiampietri L.A."/>
            <person name="Suffys P.N."/>
            <person name="Viana-Niero C."/>
        </authorList>
    </citation>
    <scope>NUCLEOTIDE SEQUENCE [LARGE SCALE GENOMIC DNA]</scope>
    <source>
        <strain evidence="6 7">MYC123</strain>
    </source>
</reference>
<keyword evidence="2 4" id="KW-0238">DNA-binding</keyword>
<dbReference type="InterPro" id="IPR009057">
    <property type="entry name" value="Homeodomain-like_sf"/>
</dbReference>
<evidence type="ECO:0000313" key="6">
    <source>
        <dbReference type="EMBL" id="MEB3050028.1"/>
    </source>
</evidence>
<proteinExistence type="predicted"/>
<sequence length="204" mass="21287">MSSSTADLWRGRSAADRAADRRERLLAAALESLGTVGCAATTVRGVCRGAGVSLRYFYESFPGLDPLLIAAYDRVADELTAVVLRAIAAPDPQTRVRSAFAAAMDFIEADPRRGRILFRETLASDVLRDHGAATVPGFVSLVAASLTGAAPDGPAPAMRTARISALSGALVALFLDWQSGTLTLGKAELADYCAELTAVIFAGG</sequence>
<dbReference type="Gene3D" id="1.10.357.10">
    <property type="entry name" value="Tetracycline Repressor, domain 2"/>
    <property type="match status" value="1"/>
</dbReference>
<comment type="caution">
    <text evidence="6">The sequence shown here is derived from an EMBL/GenBank/DDBJ whole genome shotgun (WGS) entry which is preliminary data.</text>
</comment>